<name>A0A2N5RWJ7_9BASI</name>
<proteinExistence type="predicted"/>
<comment type="caution">
    <text evidence="2">The sequence shown here is derived from an EMBL/GenBank/DDBJ whole genome shotgun (WGS) entry which is preliminary data.</text>
</comment>
<sequence>MKIFLAIHEIKFPSHPMRSSWTKAYNLICREQVSLNGSSLMPKKRKTNALQQVKVVIPPRPSTIPPKSSTRKSLPACKQDMRIKAIKAKKQLRNESILGSPSSSFTFTPLVSRPVQSGTQEQVAALTSIDGASQTDNKASQTDQATQSNHEASPSDNNQLAPLVSRPVQSGTQEQVAALASINKASPSDNDQLAPSSNPEPLAHSSHLEPEAPATPARRKRHCPASDPPRPASSLPHPPSPATSPHLPSPARSSNPQVLPDLPIPQAQKVLPTCKALQD</sequence>
<accession>A0A2N5RWJ7</accession>
<feature type="compositionally biased region" description="Polar residues" evidence="1">
    <location>
        <begin position="130"/>
        <end position="160"/>
    </location>
</feature>
<dbReference type="AlphaFoldDB" id="A0A2N5RWJ7"/>
<evidence type="ECO:0000256" key="1">
    <source>
        <dbReference type="SAM" id="MobiDB-lite"/>
    </source>
</evidence>
<evidence type="ECO:0000313" key="3">
    <source>
        <dbReference type="Proteomes" id="UP000235392"/>
    </source>
</evidence>
<feature type="compositionally biased region" description="Pro residues" evidence="1">
    <location>
        <begin position="226"/>
        <end position="242"/>
    </location>
</feature>
<gene>
    <name evidence="2" type="ORF">PCASD_26776</name>
</gene>
<feature type="region of interest" description="Disordered" evidence="1">
    <location>
        <begin position="185"/>
        <end position="279"/>
    </location>
</feature>
<feature type="compositionally biased region" description="Polar residues" evidence="1">
    <location>
        <begin position="185"/>
        <end position="199"/>
    </location>
</feature>
<evidence type="ECO:0000313" key="2">
    <source>
        <dbReference type="EMBL" id="PLW05371.1"/>
    </source>
</evidence>
<dbReference type="Proteomes" id="UP000235392">
    <property type="component" value="Unassembled WGS sequence"/>
</dbReference>
<feature type="region of interest" description="Disordered" evidence="1">
    <location>
        <begin position="129"/>
        <end position="162"/>
    </location>
</feature>
<reference evidence="2 3" key="1">
    <citation type="submission" date="2017-11" db="EMBL/GenBank/DDBJ databases">
        <title>De novo assembly and phasing of dikaryotic genomes from two isolates of Puccinia coronata f. sp. avenae, the causal agent of oat crown rust.</title>
        <authorList>
            <person name="Miller M.E."/>
            <person name="Zhang Y."/>
            <person name="Omidvar V."/>
            <person name="Sperschneider J."/>
            <person name="Schwessinger B."/>
            <person name="Raley C."/>
            <person name="Palmer J.M."/>
            <person name="Garnica D."/>
            <person name="Upadhyaya N."/>
            <person name="Rathjen J."/>
            <person name="Taylor J.M."/>
            <person name="Park R.F."/>
            <person name="Dodds P.N."/>
            <person name="Hirsch C.D."/>
            <person name="Kianian S.F."/>
            <person name="Figueroa M."/>
        </authorList>
    </citation>
    <scope>NUCLEOTIDE SEQUENCE [LARGE SCALE GENOMIC DNA]</scope>
    <source>
        <strain evidence="2">12SD80</strain>
    </source>
</reference>
<protein>
    <submittedName>
        <fullName evidence="2">Uncharacterized protein</fullName>
    </submittedName>
</protein>
<organism evidence="2 3">
    <name type="scientific">Puccinia coronata f. sp. avenae</name>
    <dbReference type="NCBI Taxonomy" id="200324"/>
    <lineage>
        <taxon>Eukaryota</taxon>
        <taxon>Fungi</taxon>
        <taxon>Dikarya</taxon>
        <taxon>Basidiomycota</taxon>
        <taxon>Pucciniomycotina</taxon>
        <taxon>Pucciniomycetes</taxon>
        <taxon>Pucciniales</taxon>
        <taxon>Pucciniaceae</taxon>
        <taxon>Puccinia</taxon>
    </lineage>
</organism>
<dbReference type="EMBL" id="PGCI01001351">
    <property type="protein sequence ID" value="PLW05371.1"/>
    <property type="molecule type" value="Genomic_DNA"/>
</dbReference>